<comment type="domain">
    <text evidence="5">The Q motif is unique to and characteristic of the DEAD box family of RNA helicases and controls ATP binding and hydrolysis.</text>
</comment>
<evidence type="ECO:0000256" key="6">
    <source>
        <dbReference type="SAM" id="MobiDB-lite"/>
    </source>
</evidence>
<feature type="domain" description="ATP-dependent rRNA helicase SPB4-like C-terminal extension" evidence="7">
    <location>
        <begin position="357"/>
        <end position="409"/>
    </location>
</feature>
<proteinExistence type="inferred from homology"/>
<keyword evidence="1 5" id="KW-0547">Nucleotide-binding</keyword>
<dbReference type="SUPFAM" id="SSF52540">
    <property type="entry name" value="P-loop containing nucleoside triphosphate hydrolases"/>
    <property type="match status" value="1"/>
</dbReference>
<dbReference type="GO" id="GO:0016787">
    <property type="term" value="F:hydrolase activity"/>
    <property type="evidence" value="ECO:0007669"/>
    <property type="project" value="UniProtKB-KW"/>
</dbReference>
<dbReference type="InterPro" id="IPR025313">
    <property type="entry name" value="SPB4-like_CTE"/>
</dbReference>
<keyword evidence="9" id="KW-1185">Reference proteome</keyword>
<keyword evidence="5" id="KW-0694">RNA-binding</keyword>
<gene>
    <name evidence="8" type="ORF">SteCoe_4563</name>
</gene>
<evidence type="ECO:0000256" key="5">
    <source>
        <dbReference type="RuleBase" id="RU365068"/>
    </source>
</evidence>
<reference evidence="8 9" key="1">
    <citation type="submission" date="2016-11" db="EMBL/GenBank/DDBJ databases">
        <title>The macronuclear genome of Stentor coeruleus: a giant cell with tiny introns.</title>
        <authorList>
            <person name="Slabodnick M."/>
            <person name="Ruby J.G."/>
            <person name="Reiff S.B."/>
            <person name="Swart E.C."/>
            <person name="Gosai S."/>
            <person name="Prabakaran S."/>
            <person name="Witkowska E."/>
            <person name="Larue G.E."/>
            <person name="Fisher S."/>
            <person name="Freeman R.M."/>
            <person name="Gunawardena J."/>
            <person name="Chu W."/>
            <person name="Stover N.A."/>
            <person name="Gregory B.D."/>
            <person name="Nowacki M."/>
            <person name="Derisi J."/>
            <person name="Roy S.W."/>
            <person name="Marshall W.F."/>
            <person name="Sood P."/>
        </authorList>
    </citation>
    <scope>NUCLEOTIDE SEQUENCE [LARGE SCALE GENOMIC DNA]</scope>
    <source>
        <strain evidence="8">WM001</strain>
    </source>
</reference>
<dbReference type="Pfam" id="PF00270">
    <property type="entry name" value="DEAD"/>
    <property type="match status" value="1"/>
</dbReference>
<dbReference type="Gene3D" id="3.40.50.300">
    <property type="entry name" value="P-loop containing nucleotide triphosphate hydrolases"/>
    <property type="match status" value="2"/>
</dbReference>
<keyword evidence="3 5" id="KW-0347">Helicase</keyword>
<dbReference type="SMART" id="SM01178">
    <property type="entry name" value="DUF4217"/>
    <property type="match status" value="1"/>
</dbReference>
<evidence type="ECO:0000259" key="7">
    <source>
        <dbReference type="SMART" id="SM01178"/>
    </source>
</evidence>
<keyword evidence="4 5" id="KW-0067">ATP-binding</keyword>
<evidence type="ECO:0000256" key="4">
    <source>
        <dbReference type="ARBA" id="ARBA00022840"/>
    </source>
</evidence>
<dbReference type="OrthoDB" id="5344480at2759"/>
<protein>
    <recommendedName>
        <fullName evidence="5">ATP-dependent RNA helicase</fullName>
        <ecNumber evidence="5">3.6.4.13</ecNumber>
    </recommendedName>
</protein>
<comment type="similarity">
    <text evidence="5">Belongs to the DEAD box helicase family.</text>
</comment>
<dbReference type="EMBL" id="MPUH01000057">
    <property type="protein sequence ID" value="OMJ92683.1"/>
    <property type="molecule type" value="Genomic_DNA"/>
</dbReference>
<dbReference type="Proteomes" id="UP000187209">
    <property type="component" value="Unassembled WGS sequence"/>
</dbReference>
<organism evidence="8 9">
    <name type="scientific">Stentor coeruleus</name>
    <dbReference type="NCBI Taxonomy" id="5963"/>
    <lineage>
        <taxon>Eukaryota</taxon>
        <taxon>Sar</taxon>
        <taxon>Alveolata</taxon>
        <taxon>Ciliophora</taxon>
        <taxon>Postciliodesmatophora</taxon>
        <taxon>Heterotrichea</taxon>
        <taxon>Heterotrichida</taxon>
        <taxon>Stentoridae</taxon>
        <taxon>Stentor</taxon>
    </lineage>
</organism>
<evidence type="ECO:0000256" key="2">
    <source>
        <dbReference type="ARBA" id="ARBA00022801"/>
    </source>
</evidence>
<comment type="catalytic activity">
    <reaction evidence="5">
        <text>ATP + H2O = ADP + phosphate + H(+)</text>
        <dbReference type="Rhea" id="RHEA:13065"/>
        <dbReference type="ChEBI" id="CHEBI:15377"/>
        <dbReference type="ChEBI" id="CHEBI:15378"/>
        <dbReference type="ChEBI" id="CHEBI:30616"/>
        <dbReference type="ChEBI" id="CHEBI:43474"/>
        <dbReference type="ChEBI" id="CHEBI:456216"/>
        <dbReference type="EC" id="3.6.4.13"/>
    </reaction>
</comment>
<dbReference type="GO" id="GO:0005524">
    <property type="term" value="F:ATP binding"/>
    <property type="evidence" value="ECO:0007669"/>
    <property type="project" value="UniProtKB-UniRule"/>
</dbReference>
<evidence type="ECO:0000313" key="8">
    <source>
        <dbReference type="EMBL" id="OMJ92683.1"/>
    </source>
</evidence>
<evidence type="ECO:0000256" key="1">
    <source>
        <dbReference type="ARBA" id="ARBA00022741"/>
    </source>
</evidence>
<dbReference type="InterPro" id="IPR011545">
    <property type="entry name" value="DEAD/DEAH_box_helicase_dom"/>
</dbReference>
<feature type="region of interest" description="Disordered" evidence="6">
    <location>
        <begin position="1"/>
        <end position="30"/>
    </location>
</feature>
<comment type="caution">
    <text evidence="8">The sequence shown here is derived from an EMBL/GenBank/DDBJ whole genome shotgun (WGS) entry which is preliminary data.</text>
</comment>
<dbReference type="PANTHER" id="PTHR24031">
    <property type="entry name" value="RNA HELICASE"/>
    <property type="match status" value="1"/>
</dbReference>
<evidence type="ECO:0000313" key="9">
    <source>
        <dbReference type="Proteomes" id="UP000187209"/>
    </source>
</evidence>
<dbReference type="GO" id="GO:0003723">
    <property type="term" value="F:RNA binding"/>
    <property type="evidence" value="ECO:0007669"/>
    <property type="project" value="UniProtKB-UniRule"/>
</dbReference>
<dbReference type="InterPro" id="IPR027417">
    <property type="entry name" value="P-loop_NTPase"/>
</dbReference>
<name>A0A1R2CUN8_9CILI</name>
<dbReference type="EC" id="3.6.4.13" evidence="5"/>
<dbReference type="AlphaFoldDB" id="A0A1R2CUN8"/>
<comment type="function">
    <text evidence="5">RNA helicase.</text>
</comment>
<keyword evidence="2 5" id="KW-0378">Hydrolase</keyword>
<sequence length="412" mass="47095">MVKAKTSKGKSSQSLSKPSEKPLESSSAPLNQSSVHIGDFDIEALLEPVINHLNETSAMGLSLLILTNNREKAIKLKGKVKELTKNTSLATQMLIKGNNPSTEMAKLENPGQIFIATGKKILFHIENASRKMNFKGLKYVFIDNFGSFTETPSVLDKIYEKIPNQVVTKVANHDKTQSLSDFISKFLGNCQVYEKKTQSSMPNATQKYVKVGPEDKFLLLYTFLFRNKARKTIVFLQSSLQTKYYKKILKILEINVYAAHSLKSEDKVRALWTSFIENTSGVFILTFETMKLLGKTHYDNIIIYDFADFSWYLRFMSEKVQDGTKVIWFIDDNEEIRLKAKGLEMEKMTFEKNRMINVQGRIEKMVQKNYAVHRAAREAYRDYILSTVEKDCHKVAKSFGLDRAPLVNGLRD</sequence>
<evidence type="ECO:0000256" key="3">
    <source>
        <dbReference type="ARBA" id="ARBA00022806"/>
    </source>
</evidence>
<dbReference type="GO" id="GO:0003724">
    <property type="term" value="F:RNA helicase activity"/>
    <property type="evidence" value="ECO:0007669"/>
    <property type="project" value="UniProtKB-EC"/>
</dbReference>
<accession>A0A1R2CUN8</accession>